<organism evidence="2 3">
    <name type="scientific">Alkalibacterium kapii</name>
    <dbReference type="NCBI Taxonomy" id="426704"/>
    <lineage>
        <taxon>Bacteria</taxon>
        <taxon>Bacillati</taxon>
        <taxon>Bacillota</taxon>
        <taxon>Bacilli</taxon>
        <taxon>Lactobacillales</taxon>
        <taxon>Carnobacteriaceae</taxon>
        <taxon>Alkalibacterium</taxon>
    </lineage>
</organism>
<gene>
    <name evidence="2" type="ORF">AKA01nite_05650</name>
</gene>
<comment type="caution">
    <text evidence="2">The sequence shown here is derived from an EMBL/GenBank/DDBJ whole genome shotgun (WGS) entry which is preliminary data.</text>
</comment>
<name>A0A511AUC4_9LACT</name>
<evidence type="ECO:0000256" key="1">
    <source>
        <dbReference type="SAM" id="MobiDB-lite"/>
    </source>
</evidence>
<dbReference type="EMBL" id="BJUY01000004">
    <property type="protein sequence ID" value="GEK90943.1"/>
    <property type="molecule type" value="Genomic_DNA"/>
</dbReference>
<proteinExistence type="predicted"/>
<protein>
    <submittedName>
        <fullName evidence="2">Uncharacterized protein</fullName>
    </submittedName>
</protein>
<accession>A0A511AUC4</accession>
<sequence length="171" mass="19437">MKILEAKKEAKDMAVVVENYIQKMDYSKDDLLLICSDENKSECEKVRGIENETVNVKELDTDRKETLRKYSLNEADEKRFDDVITQGGFLILLKDSSHSIFSTEEKSDQSDETDEPHTKKIKDTSKNSDTLSSEGIKAPGFGVDFNEPQSNADTHEDVFNPDDPDPDNLRK</sequence>
<evidence type="ECO:0000313" key="2">
    <source>
        <dbReference type="EMBL" id="GEK90943.1"/>
    </source>
</evidence>
<dbReference type="RefSeq" id="WP_146923590.1">
    <property type="nucleotide sequence ID" value="NZ_BJUY01000004.1"/>
</dbReference>
<feature type="compositionally biased region" description="Basic and acidic residues" evidence="1">
    <location>
        <begin position="103"/>
        <end position="126"/>
    </location>
</feature>
<dbReference type="AlphaFoldDB" id="A0A511AUC4"/>
<reference evidence="2 3" key="1">
    <citation type="submission" date="2019-07" db="EMBL/GenBank/DDBJ databases">
        <title>Whole genome shotgun sequence of Alkalibacterium kapii NBRC 103247.</title>
        <authorList>
            <person name="Hosoyama A."/>
            <person name="Uohara A."/>
            <person name="Ohji S."/>
            <person name="Ichikawa N."/>
        </authorList>
    </citation>
    <scope>NUCLEOTIDE SEQUENCE [LARGE SCALE GENOMIC DNA]</scope>
    <source>
        <strain evidence="2 3">NBRC 103247</strain>
    </source>
</reference>
<keyword evidence="3" id="KW-1185">Reference proteome</keyword>
<feature type="compositionally biased region" description="Acidic residues" evidence="1">
    <location>
        <begin position="159"/>
        <end position="171"/>
    </location>
</feature>
<dbReference type="OrthoDB" id="2167514at2"/>
<evidence type="ECO:0000313" key="3">
    <source>
        <dbReference type="Proteomes" id="UP000321662"/>
    </source>
</evidence>
<feature type="region of interest" description="Disordered" evidence="1">
    <location>
        <begin position="101"/>
        <end position="171"/>
    </location>
</feature>
<dbReference type="Proteomes" id="UP000321662">
    <property type="component" value="Unassembled WGS sequence"/>
</dbReference>